<feature type="domain" description="WH2" evidence="2">
    <location>
        <begin position="253"/>
        <end position="270"/>
    </location>
</feature>
<dbReference type="RefSeq" id="YP_003517742.1">
    <property type="nucleotide sequence ID" value="NC_013953.1"/>
</dbReference>
<feature type="compositionally biased region" description="Pro residues" evidence="1">
    <location>
        <begin position="162"/>
        <end position="180"/>
    </location>
</feature>
<evidence type="ECO:0000259" key="2">
    <source>
        <dbReference type="PROSITE" id="PS51082"/>
    </source>
</evidence>
<accession>D4N239</accession>
<evidence type="ECO:0000313" key="4">
    <source>
        <dbReference type="Proteomes" id="UP000203822"/>
    </source>
</evidence>
<dbReference type="Proteomes" id="UP000203822">
    <property type="component" value="Segment"/>
</dbReference>
<evidence type="ECO:0000313" key="3">
    <source>
        <dbReference type="EMBL" id="ADD73711.1"/>
    </source>
</evidence>
<dbReference type="GeneID" id="8919453"/>
<sequence length="506" mass="56536">MFESRALNEPEKDLFHNNTPDEALRLVAANAAAAPASAQWLIDKIATSAAESRGVLTFDLRETVDLLRFFNRVCAVLAAPCPKIRRLQAMVDRLSGRKVELQDLIARLFRTPDSAELYKEFLEAYRRHLIAAKDERHIDSIFNDILKLHDAPSPEIILQNSPPEPVRSPAPEPVRSPAPEPIRQKSPTVALEPARRPAPEPAQRESPPLAPEQARSFAPPPPPPPPPPPEPLQQKSSAPPPPPPPPPPQLRNAPDDLFAEIRQGVKLKPASERAPTYTPDDLFAEIRQGVKLKPAGERADETPKPSSRPPLLLEIENRDKIKLKKITRATEPPVSATNTNPFMQLLNKRMESMKMSSAEESDAHYTSSNWSDAEDDSLLRDALRIKLALIGPRLSESERKRLAKKLTGSKLKSVDKTLNELQVKAIDPDNPLLFPSYQLTAPLYLQDLKLFESSVLDLFNRGEYETALEKLEEALQVNLQAPSLQQMHDDISTFVKLQKKRLESEA</sequence>
<feature type="domain" description="WH2" evidence="2">
    <location>
        <begin position="307"/>
        <end position="326"/>
    </location>
</feature>
<feature type="compositionally biased region" description="Basic and acidic residues" evidence="1">
    <location>
        <begin position="294"/>
        <end position="303"/>
    </location>
</feature>
<name>D4N239_9ABAC</name>
<dbReference type="EMBL" id="GQ202541">
    <property type="protein sequence ID" value="ADD73711.1"/>
    <property type="molecule type" value="Genomic_DNA"/>
</dbReference>
<dbReference type="GO" id="GO:0003779">
    <property type="term" value="F:actin binding"/>
    <property type="evidence" value="ECO:0007669"/>
    <property type="project" value="InterPro"/>
</dbReference>
<feature type="compositionally biased region" description="Pro residues" evidence="1">
    <location>
        <begin position="238"/>
        <end position="249"/>
    </location>
</feature>
<keyword evidence="4" id="KW-1185">Reference proteome</keyword>
<feature type="compositionally biased region" description="Pro residues" evidence="1">
    <location>
        <begin position="218"/>
        <end position="231"/>
    </location>
</feature>
<protein>
    <submittedName>
        <fullName evidence="3">ORF1629</fullName>
    </submittedName>
</protein>
<dbReference type="PROSITE" id="PS51082">
    <property type="entry name" value="WH2"/>
    <property type="match status" value="3"/>
</dbReference>
<dbReference type="SMART" id="SM00246">
    <property type="entry name" value="WH2"/>
    <property type="match status" value="3"/>
</dbReference>
<evidence type="ECO:0000256" key="1">
    <source>
        <dbReference type="SAM" id="MobiDB-lite"/>
    </source>
</evidence>
<dbReference type="SUPFAM" id="SSF101447">
    <property type="entry name" value="Formin homology 2 domain (FH2 domain)"/>
    <property type="match status" value="1"/>
</dbReference>
<dbReference type="Pfam" id="PF02205">
    <property type="entry name" value="WH2"/>
    <property type="match status" value="2"/>
</dbReference>
<dbReference type="InterPro" id="IPR003124">
    <property type="entry name" value="WH2_dom"/>
</dbReference>
<reference evidence="3 4" key="1">
    <citation type="journal article" date="2010" name="BMC Genomics">
        <title>Genomic sequencing and analyses of Lymantria xylina multiple nucleopolyhedrovirus.</title>
        <authorList>
            <person name="Nai Y.S."/>
            <person name="Wu C.Y."/>
            <person name="Wang T.C."/>
            <person name="Chen Y.R."/>
            <person name="Lau W.H."/>
            <person name="Lo C.F."/>
            <person name="Tsai M.F."/>
            <person name="Wang C.H."/>
        </authorList>
    </citation>
    <scope>NUCLEOTIDE SEQUENCE [LARGE SCALE GENOMIC DNA]</scope>
    <source>
        <strain evidence="3">LyxyMNPV-5</strain>
    </source>
</reference>
<feature type="region of interest" description="Disordered" evidence="1">
    <location>
        <begin position="155"/>
        <end position="316"/>
    </location>
</feature>
<dbReference type="KEGG" id="vg:8919453"/>
<feature type="domain" description="WH2" evidence="2">
    <location>
        <begin position="278"/>
        <end position="295"/>
    </location>
</feature>
<proteinExistence type="predicted"/>
<organism evidence="3 4">
    <name type="scientific">Lymantria xylina multiple nucleopolyhedrovirus</name>
    <dbReference type="NCBI Taxonomy" id="2847840"/>
    <lineage>
        <taxon>Viruses</taxon>
        <taxon>Viruses incertae sedis</taxon>
        <taxon>Naldaviricetes</taxon>
        <taxon>Lefavirales</taxon>
        <taxon>Baculoviridae</taxon>
        <taxon>Alphabaculovirus</taxon>
        <taxon>Alphabaculovirus lyxylinae</taxon>
        <taxon>Lymantria xylina nucleopolyhedrovirus</taxon>
    </lineage>
</organism>
<dbReference type="OrthoDB" id="29754at10239"/>